<dbReference type="SUPFAM" id="SSF51445">
    <property type="entry name" value="(Trans)glycosidases"/>
    <property type="match status" value="1"/>
</dbReference>
<dbReference type="EC" id="3.2.1.52" evidence="3"/>
<dbReference type="Pfam" id="PF00728">
    <property type="entry name" value="Glyco_hydro_20"/>
    <property type="match status" value="1"/>
</dbReference>
<dbReference type="InterPro" id="IPR004866">
    <property type="entry name" value="CHB/HEX_N_dom"/>
</dbReference>
<dbReference type="RefSeq" id="WP_071360570.1">
    <property type="nucleotide sequence ID" value="NZ_JRYB01000001.1"/>
</dbReference>
<keyword evidence="5" id="KW-0326">Glycosidase</keyword>
<evidence type="ECO:0000256" key="7">
    <source>
        <dbReference type="ARBA" id="ARBA00033000"/>
    </source>
</evidence>
<dbReference type="InterPro" id="IPR029018">
    <property type="entry name" value="Hex-like_dom2"/>
</dbReference>
<dbReference type="EMBL" id="JRYB01000001">
    <property type="protein sequence ID" value="OIJ43292.1"/>
    <property type="molecule type" value="Genomic_DNA"/>
</dbReference>
<dbReference type="GO" id="GO:0030203">
    <property type="term" value="P:glycosaminoglycan metabolic process"/>
    <property type="evidence" value="ECO:0007669"/>
    <property type="project" value="TreeGrafter"/>
</dbReference>
<evidence type="ECO:0000256" key="5">
    <source>
        <dbReference type="ARBA" id="ARBA00023295"/>
    </source>
</evidence>
<comment type="caution">
    <text evidence="10">The sequence shown here is derived from an EMBL/GenBank/DDBJ whole genome shotgun (WGS) entry which is preliminary data.</text>
</comment>
<dbReference type="GO" id="GO:0005975">
    <property type="term" value="P:carbohydrate metabolic process"/>
    <property type="evidence" value="ECO:0007669"/>
    <property type="project" value="InterPro"/>
</dbReference>
<evidence type="ECO:0000256" key="3">
    <source>
        <dbReference type="ARBA" id="ARBA00012663"/>
    </source>
</evidence>
<reference evidence="10 11" key="1">
    <citation type="submission" date="2014-10" db="EMBL/GenBank/DDBJ databases">
        <authorList>
            <person name="Seo M.-J."/>
            <person name="Seok Y.J."/>
            <person name="Cha I.-T."/>
        </authorList>
    </citation>
    <scope>NUCLEOTIDE SEQUENCE [LARGE SCALE GENOMIC DNA]</scope>
    <source>
        <strain evidence="10 11">NEU</strain>
    </source>
</reference>
<keyword evidence="4 10" id="KW-0378">Hydrolase</keyword>
<dbReference type="InterPro" id="IPR008965">
    <property type="entry name" value="CBM2/CBM3_carb-bd_dom_sf"/>
</dbReference>
<dbReference type="InterPro" id="IPR014756">
    <property type="entry name" value="Ig_E-set"/>
</dbReference>
<dbReference type="PRINTS" id="PR00738">
    <property type="entry name" value="GLHYDRLASE20"/>
</dbReference>
<dbReference type="InterPro" id="IPR015883">
    <property type="entry name" value="Glyco_hydro_20_cat"/>
</dbReference>
<dbReference type="Gene3D" id="2.60.40.290">
    <property type="match status" value="1"/>
</dbReference>
<sequence length="800" mass="87269">MTYRPEGGPAIAIAWECLSNFTRDDAFTAQLTLRNDGLDAIAPGWTLCFNTCRKILPETVSRGFQAAHLNGDLFSLCMPLGGAWLPGQEHVIVYESLHWAIGITDAPLGFYLLDAVGKAFDLGDPDIAPFVRPEQRHRMRGDLLPTADAAWRFEQNAVLSLLDDDAVGRITPRPRMARFDGRSCALGRSTPIDGSAQLDNESAFLRSLLATLPEGEGDARIVLETDPAMESEAYQLEIAPERVVVRGAGAHGVFNGLQSLAQLLAQDGALPCGTVVDTPRFAYRGMMLDVARHFSSVDTVLRLLDCMASYKLNRFHFHLTDDEGWRLAIAALPELTEVGARRGVPAPGESPCLPPSFGSGADTRSPGGSGFYRADEFVTILRHARRLHIEVIPEFNMPGHARAAVEAMRVRHARLMAAGDIAGAEEYLLSDPMDASVYESVQLWTDNVMCIALPSVDRFIDTVVAEVAALYRQAGMPLRVLHTGGDEVPVGAWLGSPACQARMRAHGWLEARQLRDDFQARCRAILARHGIAFSGWEETALTSNGAGQGEDVYVWNNGWGSGQEDCANRLANAGHQVVLSSAASLYFDFAYAKHPQEPGYYWAGFVDTREPFGMVPLDAPLLPQHDAMGRAPTLAHIAALAPLDAGGRQRVKGLQGQLWGENARSRERVEYLALPRLIGLAERAWSADPGWKHPDELAADWNEFANRLGQRELPRLDRLPQPWGYRLPPPGAVVEEGWLHANIALPGLAVHYTLDGSEPGAHSPRYTAPAPLAGSRSVKLASVDTRGRASRIVTLNLELP</sequence>
<organism evidence="10 11">
    <name type="scientific">Massilia timonae</name>
    <dbReference type="NCBI Taxonomy" id="47229"/>
    <lineage>
        <taxon>Bacteria</taxon>
        <taxon>Pseudomonadati</taxon>
        <taxon>Pseudomonadota</taxon>
        <taxon>Betaproteobacteria</taxon>
        <taxon>Burkholderiales</taxon>
        <taxon>Oxalobacteraceae</taxon>
        <taxon>Telluria group</taxon>
        <taxon>Massilia</taxon>
    </lineage>
</organism>
<dbReference type="InterPro" id="IPR004867">
    <property type="entry name" value="CHB_C_dom"/>
</dbReference>
<name>A0A1S2NFV8_9BURK</name>
<evidence type="ECO:0000313" key="10">
    <source>
        <dbReference type="EMBL" id="OIJ43292.1"/>
    </source>
</evidence>
<dbReference type="InterPro" id="IPR012291">
    <property type="entry name" value="CBM2_carb-bd_dom_sf"/>
</dbReference>
<feature type="active site" description="Proton donor" evidence="8">
    <location>
        <position position="487"/>
    </location>
</feature>
<evidence type="ECO:0000256" key="6">
    <source>
        <dbReference type="ARBA" id="ARBA00030512"/>
    </source>
</evidence>
<dbReference type="InterPro" id="IPR017853">
    <property type="entry name" value="GH"/>
</dbReference>
<evidence type="ECO:0000256" key="4">
    <source>
        <dbReference type="ARBA" id="ARBA00022801"/>
    </source>
</evidence>
<dbReference type="AlphaFoldDB" id="A0A1S2NFV8"/>
<accession>A0A1S2NFV8</accession>
<evidence type="ECO:0000313" key="11">
    <source>
        <dbReference type="Proteomes" id="UP000180246"/>
    </source>
</evidence>
<feature type="domain" description="Chitobiase/beta-hexosaminidases N-terminal" evidence="9">
    <location>
        <begin position="9"/>
        <end position="151"/>
    </location>
</feature>
<protein>
    <recommendedName>
        <fullName evidence="3">beta-N-acetylhexosaminidase</fullName>
        <ecNumber evidence="3">3.2.1.52</ecNumber>
    </recommendedName>
    <alternativeName>
        <fullName evidence="6">Beta-N-acetylhexosaminidase</fullName>
    </alternativeName>
    <alternativeName>
        <fullName evidence="7">N-acetyl-beta-glucosaminidase</fullName>
    </alternativeName>
</protein>
<dbReference type="GO" id="GO:0030247">
    <property type="term" value="F:polysaccharide binding"/>
    <property type="evidence" value="ECO:0007669"/>
    <property type="project" value="InterPro"/>
</dbReference>
<comment type="similarity">
    <text evidence="2">Belongs to the glycosyl hydrolase 20 family.</text>
</comment>
<dbReference type="SUPFAM" id="SSF55545">
    <property type="entry name" value="beta-N-acetylhexosaminidase-like domain"/>
    <property type="match status" value="1"/>
</dbReference>
<dbReference type="Pfam" id="PF02838">
    <property type="entry name" value="Glyco_hydro_20b"/>
    <property type="match status" value="1"/>
</dbReference>
<dbReference type="GO" id="GO:0004563">
    <property type="term" value="F:beta-N-acetylhexosaminidase activity"/>
    <property type="evidence" value="ECO:0007669"/>
    <property type="project" value="UniProtKB-EC"/>
</dbReference>
<dbReference type="Proteomes" id="UP000180246">
    <property type="component" value="Unassembled WGS sequence"/>
</dbReference>
<dbReference type="Gene3D" id="3.20.20.80">
    <property type="entry name" value="Glycosidases"/>
    <property type="match status" value="1"/>
</dbReference>
<dbReference type="CDD" id="cd02847">
    <property type="entry name" value="E_set_Chitobiase_C"/>
    <property type="match status" value="1"/>
</dbReference>
<dbReference type="Gene3D" id="3.30.379.10">
    <property type="entry name" value="Chitobiase/beta-hexosaminidase domain 2-like"/>
    <property type="match status" value="1"/>
</dbReference>
<evidence type="ECO:0000256" key="2">
    <source>
        <dbReference type="ARBA" id="ARBA00006285"/>
    </source>
</evidence>
<evidence type="ECO:0000256" key="1">
    <source>
        <dbReference type="ARBA" id="ARBA00001231"/>
    </source>
</evidence>
<dbReference type="InterPro" id="IPR025705">
    <property type="entry name" value="Beta_hexosaminidase_sua/sub"/>
</dbReference>
<gene>
    <name evidence="10" type="ORF">LO55_869</name>
</gene>
<dbReference type="InterPro" id="IPR015882">
    <property type="entry name" value="HEX_bac_N"/>
</dbReference>
<dbReference type="Gene3D" id="2.60.40.10">
    <property type="entry name" value="Immunoglobulins"/>
    <property type="match status" value="1"/>
</dbReference>
<dbReference type="GO" id="GO:0016020">
    <property type="term" value="C:membrane"/>
    <property type="evidence" value="ECO:0007669"/>
    <property type="project" value="TreeGrafter"/>
</dbReference>
<dbReference type="SMART" id="SM01081">
    <property type="entry name" value="CHB_HEX"/>
    <property type="match status" value="1"/>
</dbReference>
<evidence type="ECO:0000259" key="9">
    <source>
        <dbReference type="SMART" id="SM01081"/>
    </source>
</evidence>
<evidence type="ECO:0000256" key="8">
    <source>
        <dbReference type="PIRSR" id="PIRSR625705-1"/>
    </source>
</evidence>
<dbReference type="InterPro" id="IPR013783">
    <property type="entry name" value="Ig-like_fold"/>
</dbReference>
<comment type="catalytic activity">
    <reaction evidence="1">
        <text>Hydrolysis of terminal non-reducing N-acetyl-D-hexosamine residues in N-acetyl-beta-D-hexosaminides.</text>
        <dbReference type="EC" id="3.2.1.52"/>
    </reaction>
</comment>
<dbReference type="PANTHER" id="PTHR22600:SF57">
    <property type="entry name" value="BETA-N-ACETYLHEXOSAMINIDASE"/>
    <property type="match status" value="1"/>
</dbReference>
<dbReference type="SUPFAM" id="SSF81296">
    <property type="entry name" value="E set domains"/>
    <property type="match status" value="1"/>
</dbReference>
<dbReference type="Pfam" id="PF03174">
    <property type="entry name" value="CHB_HEX_C"/>
    <property type="match status" value="1"/>
</dbReference>
<proteinExistence type="inferred from homology"/>
<dbReference type="SUPFAM" id="SSF49384">
    <property type="entry name" value="Carbohydrate-binding domain"/>
    <property type="match status" value="1"/>
</dbReference>
<dbReference type="PANTHER" id="PTHR22600">
    <property type="entry name" value="BETA-HEXOSAMINIDASE"/>
    <property type="match status" value="1"/>
</dbReference>